<dbReference type="PANTHER" id="PTHR34220:SF11">
    <property type="entry name" value="SENSOR PROTEIN KINASE HPTS"/>
    <property type="match status" value="1"/>
</dbReference>
<evidence type="ECO:0000313" key="16">
    <source>
        <dbReference type="Proteomes" id="UP000186385"/>
    </source>
</evidence>
<dbReference type="InterPro" id="IPR050640">
    <property type="entry name" value="Bact_2-comp_sensor_kinase"/>
</dbReference>
<evidence type="ECO:0000259" key="13">
    <source>
        <dbReference type="PROSITE" id="PS50885"/>
    </source>
</evidence>
<evidence type="ECO:0000256" key="8">
    <source>
        <dbReference type="ARBA" id="ARBA00022840"/>
    </source>
</evidence>
<evidence type="ECO:0000256" key="2">
    <source>
        <dbReference type="ARBA" id="ARBA00022475"/>
    </source>
</evidence>
<evidence type="ECO:0000256" key="12">
    <source>
        <dbReference type="SAM" id="Phobius"/>
    </source>
</evidence>
<dbReference type="GO" id="GO:0005524">
    <property type="term" value="F:ATP binding"/>
    <property type="evidence" value="ECO:0007669"/>
    <property type="project" value="UniProtKB-KW"/>
</dbReference>
<dbReference type="Proteomes" id="UP000215545">
    <property type="component" value="Unassembled WGS sequence"/>
</dbReference>
<dbReference type="EMBL" id="MWSK01000004">
    <property type="protein sequence ID" value="OXS78016.1"/>
    <property type="molecule type" value="Genomic_DNA"/>
</dbReference>
<keyword evidence="17" id="KW-1185">Reference proteome</keyword>
<dbReference type="Pfam" id="PF06580">
    <property type="entry name" value="His_kinase"/>
    <property type="match status" value="1"/>
</dbReference>
<feature type="transmembrane region" description="Helical" evidence="12">
    <location>
        <begin position="12"/>
        <end position="34"/>
    </location>
</feature>
<dbReference type="Pfam" id="PF00672">
    <property type="entry name" value="HAMP"/>
    <property type="match status" value="1"/>
</dbReference>
<keyword evidence="6" id="KW-0547">Nucleotide-binding</keyword>
<dbReference type="Gene3D" id="6.10.340.10">
    <property type="match status" value="1"/>
</dbReference>
<evidence type="ECO:0000256" key="11">
    <source>
        <dbReference type="ARBA" id="ARBA00023136"/>
    </source>
</evidence>
<accession>A0A1N6WS16</accession>
<keyword evidence="5 12" id="KW-0812">Transmembrane</keyword>
<dbReference type="Pfam" id="PF02518">
    <property type="entry name" value="HATPase_c"/>
    <property type="match status" value="1"/>
</dbReference>
<sequence>MGRMIEKFNDHGLFIKMFLVMVVSIIAVSVTITYSTIRMSERLFMDTFSITNTKVIHQVKSNFETFSNSVATAANEVQQSGTIKNYLSQGDTTSLEMAKLYYNTHVQMDRAHLNVDDYELSMMVTGVNGRSFSTDRANWVADEEQIAALDLTKNTLEEPRKLLYQLDTENGAPMIVVTKALIERTTDSIYGAFYLSIRESEFKRFYSSFTSEGNDLLIMKADGSVLSSNRADMIGDAAPELLNEAAEIEEEGIDFREIEWQDTRQIMLAEHLPALDMYVVNLIDQEVVMDNLINTKTVVASSFLIVLAAVSIVFLISRRMTKSLSQLVREISALSKNNFDQYVTATGSFETKQLAYAFNDMLDELHNYVEELIQTQKKQRNAELAALQRQINPHFLYNTLTSVKIMVQQGNKEKAADTVNALISLLQNAVGNVHETMTVQAEIDNLKSYVFINQVRYGERIQVSYFIAPDCEELHVPKLIIQPFIENAFFHAFNQKTDGFIHIIIFKEENTLVCEIIDNGDGMQIDSRHALPDSRRNRQLFSGIGVRNVHERIKLLYGSEFGVHISSNPGEGTHIRITLPIISSNNNPKI</sequence>
<evidence type="ECO:0000256" key="5">
    <source>
        <dbReference type="ARBA" id="ARBA00022692"/>
    </source>
</evidence>
<protein>
    <submittedName>
        <fullName evidence="14">Two-component sensor histidine kinase</fullName>
    </submittedName>
    <submittedName>
        <fullName evidence="15">Two-component system, sensor histidine kinase YesM</fullName>
    </submittedName>
</protein>
<keyword evidence="2" id="KW-1003">Cell membrane</keyword>
<dbReference type="PANTHER" id="PTHR34220">
    <property type="entry name" value="SENSOR HISTIDINE KINASE YPDA"/>
    <property type="match status" value="1"/>
</dbReference>
<keyword evidence="11 12" id="KW-0472">Membrane</keyword>
<name>A0A1N6WS16_9BACI</name>
<dbReference type="GO" id="GO:0000155">
    <property type="term" value="F:phosphorelay sensor kinase activity"/>
    <property type="evidence" value="ECO:0007669"/>
    <property type="project" value="InterPro"/>
</dbReference>
<keyword evidence="4" id="KW-0808">Transferase</keyword>
<evidence type="ECO:0000313" key="15">
    <source>
        <dbReference type="EMBL" id="SIQ92812.1"/>
    </source>
</evidence>
<dbReference type="CDD" id="cd06225">
    <property type="entry name" value="HAMP"/>
    <property type="match status" value="1"/>
</dbReference>
<keyword evidence="7 15" id="KW-0418">Kinase</keyword>
<dbReference type="Proteomes" id="UP000186385">
    <property type="component" value="Unassembled WGS sequence"/>
</dbReference>
<dbReference type="SMART" id="SM00304">
    <property type="entry name" value="HAMP"/>
    <property type="match status" value="1"/>
</dbReference>
<evidence type="ECO:0000256" key="1">
    <source>
        <dbReference type="ARBA" id="ARBA00004651"/>
    </source>
</evidence>
<evidence type="ECO:0000256" key="9">
    <source>
        <dbReference type="ARBA" id="ARBA00022989"/>
    </source>
</evidence>
<dbReference type="GO" id="GO:0005886">
    <property type="term" value="C:plasma membrane"/>
    <property type="evidence" value="ECO:0007669"/>
    <property type="project" value="UniProtKB-SubCell"/>
</dbReference>
<organism evidence="15 16">
    <name type="scientific">Domibacillus enclensis</name>
    <dbReference type="NCBI Taxonomy" id="1017273"/>
    <lineage>
        <taxon>Bacteria</taxon>
        <taxon>Bacillati</taxon>
        <taxon>Bacillota</taxon>
        <taxon>Bacilli</taxon>
        <taxon>Bacillales</taxon>
        <taxon>Bacillaceae</taxon>
        <taxon>Domibacillus</taxon>
    </lineage>
</organism>
<dbReference type="EMBL" id="FTLX01000004">
    <property type="protein sequence ID" value="SIQ92812.1"/>
    <property type="molecule type" value="Genomic_DNA"/>
</dbReference>
<keyword evidence="8" id="KW-0067">ATP-binding</keyword>
<dbReference type="OrthoDB" id="9776552at2"/>
<dbReference type="STRING" id="1017273.SAMN05443094_104259"/>
<dbReference type="RefSeq" id="WP_045852122.1">
    <property type="nucleotide sequence ID" value="NZ_FTLX01000004.1"/>
</dbReference>
<dbReference type="InterPro" id="IPR036890">
    <property type="entry name" value="HATPase_C_sf"/>
</dbReference>
<evidence type="ECO:0000256" key="7">
    <source>
        <dbReference type="ARBA" id="ARBA00022777"/>
    </source>
</evidence>
<reference evidence="14" key="3">
    <citation type="submission" date="2017-03" db="EMBL/GenBank/DDBJ databases">
        <authorList>
            <person name="Dastager S.G."/>
            <person name="Neurgaonkar P.S."/>
            <person name="Dharne M.S."/>
        </authorList>
    </citation>
    <scope>NUCLEOTIDE SEQUENCE</scope>
    <source>
        <strain evidence="14">DSM 25145</strain>
    </source>
</reference>
<keyword evidence="9 12" id="KW-1133">Transmembrane helix</keyword>
<evidence type="ECO:0000256" key="4">
    <source>
        <dbReference type="ARBA" id="ARBA00022679"/>
    </source>
</evidence>
<evidence type="ECO:0000256" key="10">
    <source>
        <dbReference type="ARBA" id="ARBA00023012"/>
    </source>
</evidence>
<evidence type="ECO:0000256" key="3">
    <source>
        <dbReference type="ARBA" id="ARBA00022553"/>
    </source>
</evidence>
<dbReference type="InterPro" id="IPR003594">
    <property type="entry name" value="HATPase_dom"/>
</dbReference>
<keyword evidence="10" id="KW-0902">Two-component regulatory system</keyword>
<keyword evidence="3" id="KW-0597">Phosphoprotein</keyword>
<reference evidence="17" key="2">
    <citation type="submission" date="2017-03" db="EMBL/GenBank/DDBJ databases">
        <title>Bacillus sp. V-88(T) DSM27956, whole genome shotgun sequencing project.</title>
        <authorList>
            <person name="Dastager S.G."/>
            <person name="Neurgaonkar P.S."/>
            <person name="Dharne M.S."/>
        </authorList>
    </citation>
    <scope>NUCLEOTIDE SEQUENCE [LARGE SCALE GENOMIC DNA]</scope>
    <source>
        <strain evidence="17">DSM 25145</strain>
    </source>
</reference>
<reference evidence="15 16" key="1">
    <citation type="submission" date="2017-01" db="EMBL/GenBank/DDBJ databases">
        <authorList>
            <person name="Mah S.A."/>
            <person name="Swanson W.J."/>
            <person name="Moy G.W."/>
            <person name="Vacquier V.D."/>
        </authorList>
    </citation>
    <scope>NUCLEOTIDE SEQUENCE [LARGE SCALE GENOMIC DNA]</scope>
    <source>
        <strain evidence="15 16">NIO-1016</strain>
    </source>
</reference>
<dbReference type="AlphaFoldDB" id="A0A1N6WS16"/>
<dbReference type="PROSITE" id="PS50885">
    <property type="entry name" value="HAMP"/>
    <property type="match status" value="1"/>
</dbReference>
<feature type="domain" description="HAMP" evidence="13">
    <location>
        <begin position="318"/>
        <end position="370"/>
    </location>
</feature>
<dbReference type="SUPFAM" id="SSF158472">
    <property type="entry name" value="HAMP domain-like"/>
    <property type="match status" value="1"/>
</dbReference>
<proteinExistence type="predicted"/>
<evidence type="ECO:0000313" key="17">
    <source>
        <dbReference type="Proteomes" id="UP000215545"/>
    </source>
</evidence>
<evidence type="ECO:0000256" key="6">
    <source>
        <dbReference type="ARBA" id="ARBA00022741"/>
    </source>
</evidence>
<evidence type="ECO:0000313" key="14">
    <source>
        <dbReference type="EMBL" id="OXS78016.1"/>
    </source>
</evidence>
<dbReference type="InterPro" id="IPR003660">
    <property type="entry name" value="HAMP_dom"/>
</dbReference>
<comment type="subcellular location">
    <subcellularLocation>
        <location evidence="1">Cell membrane</location>
        <topology evidence="1">Multi-pass membrane protein</topology>
    </subcellularLocation>
</comment>
<dbReference type="SUPFAM" id="SSF55874">
    <property type="entry name" value="ATPase domain of HSP90 chaperone/DNA topoisomerase II/histidine kinase"/>
    <property type="match status" value="1"/>
</dbReference>
<gene>
    <name evidence="14" type="ORF">B1B05_10470</name>
    <name evidence="15" type="ORF">SAMN05443094_104259</name>
</gene>
<dbReference type="InterPro" id="IPR010559">
    <property type="entry name" value="Sig_transdc_His_kin_internal"/>
</dbReference>
<dbReference type="Gene3D" id="3.30.565.10">
    <property type="entry name" value="Histidine kinase-like ATPase, C-terminal domain"/>
    <property type="match status" value="1"/>
</dbReference>
<feature type="transmembrane region" description="Helical" evidence="12">
    <location>
        <begin position="298"/>
        <end position="316"/>
    </location>
</feature>